<proteinExistence type="predicted"/>
<dbReference type="Proteomes" id="UP001175227">
    <property type="component" value="Unassembled WGS sequence"/>
</dbReference>
<dbReference type="SUPFAM" id="SSF69572">
    <property type="entry name" value="Activating enzymes of the ubiquitin-like proteins"/>
    <property type="match status" value="1"/>
</dbReference>
<protein>
    <recommendedName>
        <fullName evidence="4">THIF-type NAD/FAD binding fold domain-containing protein</fullName>
    </recommendedName>
</protein>
<dbReference type="Gene3D" id="3.50.50.80">
    <property type="entry name" value="Ubiquitin-activating enzyme E1, inactive adenylation domain, subdomain 1"/>
    <property type="match status" value="1"/>
</dbReference>
<dbReference type="GO" id="GO:0008641">
    <property type="term" value="F:ubiquitin-like modifier activating enzyme activity"/>
    <property type="evidence" value="ECO:0007669"/>
    <property type="project" value="InterPro"/>
</dbReference>
<sequence length="96" mass="10778">SVQPDSKTRRYDRQLRLWASSGQSLLEESRILVLSSCATSTSMLKTLILLRIGHFPIFDDPFTRAADVDKNFFLESPSSIGKHPTSEAVRLLAELN</sequence>
<dbReference type="AlphaFoldDB" id="A0AA39PG48"/>
<reference evidence="2" key="1">
    <citation type="submission" date="2023-06" db="EMBL/GenBank/DDBJ databases">
        <authorList>
            <consortium name="Lawrence Berkeley National Laboratory"/>
            <person name="Ahrendt S."/>
            <person name="Sahu N."/>
            <person name="Indic B."/>
            <person name="Wong-Bajracharya J."/>
            <person name="Merenyi Z."/>
            <person name="Ke H.-M."/>
            <person name="Monk M."/>
            <person name="Kocsube S."/>
            <person name="Drula E."/>
            <person name="Lipzen A."/>
            <person name="Balint B."/>
            <person name="Henrissat B."/>
            <person name="Andreopoulos B."/>
            <person name="Martin F.M."/>
            <person name="Harder C.B."/>
            <person name="Rigling D."/>
            <person name="Ford K.L."/>
            <person name="Foster G.D."/>
            <person name="Pangilinan J."/>
            <person name="Papanicolaou A."/>
            <person name="Barry K."/>
            <person name="LaButti K."/>
            <person name="Viragh M."/>
            <person name="Koriabine M."/>
            <person name="Yan M."/>
            <person name="Riley R."/>
            <person name="Champramary S."/>
            <person name="Plett K.L."/>
            <person name="Tsai I.J."/>
            <person name="Slot J."/>
            <person name="Sipos G."/>
            <person name="Plett J."/>
            <person name="Nagy L.G."/>
            <person name="Grigoriev I.V."/>
        </authorList>
    </citation>
    <scope>NUCLEOTIDE SEQUENCE</scope>
    <source>
        <strain evidence="2">ICMP 16352</strain>
    </source>
</reference>
<evidence type="ECO:0000313" key="3">
    <source>
        <dbReference type="Proteomes" id="UP001175227"/>
    </source>
</evidence>
<evidence type="ECO:0000313" key="2">
    <source>
        <dbReference type="EMBL" id="KAK0483637.1"/>
    </source>
</evidence>
<keyword evidence="3" id="KW-1185">Reference proteome</keyword>
<comment type="pathway">
    <text evidence="1">Protein modification.</text>
</comment>
<feature type="non-terminal residue" evidence="2">
    <location>
        <position position="1"/>
    </location>
</feature>
<feature type="non-terminal residue" evidence="2">
    <location>
        <position position="96"/>
    </location>
</feature>
<dbReference type="InterPro" id="IPR042449">
    <property type="entry name" value="Ub-E1_IAD_1"/>
</dbReference>
<evidence type="ECO:0000256" key="1">
    <source>
        <dbReference type="ARBA" id="ARBA00043952"/>
    </source>
</evidence>
<organism evidence="2 3">
    <name type="scientific">Armillaria novae-zelandiae</name>
    <dbReference type="NCBI Taxonomy" id="153914"/>
    <lineage>
        <taxon>Eukaryota</taxon>
        <taxon>Fungi</taxon>
        <taxon>Dikarya</taxon>
        <taxon>Basidiomycota</taxon>
        <taxon>Agaricomycotina</taxon>
        <taxon>Agaricomycetes</taxon>
        <taxon>Agaricomycetidae</taxon>
        <taxon>Agaricales</taxon>
        <taxon>Marasmiineae</taxon>
        <taxon>Physalacriaceae</taxon>
        <taxon>Armillaria</taxon>
    </lineage>
</organism>
<dbReference type="InterPro" id="IPR035985">
    <property type="entry name" value="Ubiquitin-activating_enz"/>
</dbReference>
<accession>A0AA39PG48</accession>
<gene>
    <name evidence="2" type="ORF">IW261DRAFT_1285986</name>
</gene>
<comment type="caution">
    <text evidence="2">The sequence shown here is derived from an EMBL/GenBank/DDBJ whole genome shotgun (WGS) entry which is preliminary data.</text>
</comment>
<evidence type="ECO:0008006" key="4">
    <source>
        <dbReference type="Google" id="ProtNLM"/>
    </source>
</evidence>
<name>A0AA39PG48_9AGAR</name>
<dbReference type="EMBL" id="JAUEPR010000006">
    <property type="protein sequence ID" value="KAK0483637.1"/>
    <property type="molecule type" value="Genomic_DNA"/>
</dbReference>